<feature type="region of interest" description="Disordered" evidence="8">
    <location>
        <begin position="1628"/>
        <end position="1647"/>
    </location>
</feature>
<dbReference type="InterPro" id="IPR046769">
    <property type="entry name" value="DOCKER_Lobe_A"/>
</dbReference>
<evidence type="ECO:0000256" key="8">
    <source>
        <dbReference type="SAM" id="MobiDB-lite"/>
    </source>
</evidence>
<feature type="domain" description="C2 DOCK-type" evidence="10">
    <location>
        <begin position="422"/>
        <end position="603"/>
    </location>
</feature>
<dbReference type="InterPro" id="IPR043161">
    <property type="entry name" value="DOCK_C_lobe_A"/>
</dbReference>
<dbReference type="Gene3D" id="1.20.1270.350">
    <property type="entry name" value="Dedicator of cytokinesis N-terminal subdomain"/>
    <property type="match status" value="1"/>
</dbReference>
<dbReference type="SUPFAM" id="SSF48371">
    <property type="entry name" value="ARM repeat"/>
    <property type="match status" value="1"/>
</dbReference>
<keyword evidence="4" id="KW-0597">Phosphoprotein</keyword>
<evidence type="ECO:0000259" key="9">
    <source>
        <dbReference type="PROSITE" id="PS50002"/>
    </source>
</evidence>
<sequence length="1937" mass="222021">MAVQTWRPTQFQEKYGVAVYNYLSTIQYGLSLRIGETVQISEETKEWYKGWLMKDPSRKGIFPKNCIALKESILSNPGPYEVVLPITEPIVEEVTAVLAEWVKIWKDFYLERKFNMFTMLRKAMHLLMEYRREIICGKLTKEQQHEVKTQITNQIDLVNSKLGLDLVPRIDGDIVDADSKSVIEFYSIHVECADMIAEMQNTQISMPSRSLSKTSTIKKIAHNGSLVSHIYFTYKNLNFNISDAAFLMFGLYEPSTSSYISEIFMVKLKFGMPINVEFLGKDHAIFSEVKSADLLKDIYLVCKIYREGKLVADSKKASNAIYRRPFGVGVLELTGLLSEEFEDEKESAIQIFNCSEADFHMAEECIIKKQAGKFNTFGSSHYSIFIGLKKIFCNVEKINEKVGSILVPRLGFPDVILPGYVRNDFFVTLFKADFDKGSKSSGKNIEVAMCVVSETGQVFNDCMYIGCGSEAVSEYHSFVLYHANTPHWNETIKITLPSEQFQIAHLRFTFSHCSRNEGKMKGERMFGFSFIKLLQEDKTVIPDSSYGLFIYKFDNSINFTQVRTYLRLPATQAELSKQEENGVVFAGPHRNSKESLTIKTCLCSTKLTQNSNIQYLLRWRTKSNDEIKEALDGLLQISPNEIVKFLQDVFDALFKILSEKPADFSLPVFKALVSITKIVDLRKFELFKSTMTTYIECHFSATLVYRSLADCLCLVVKQRTVSDMKSTFVNAMQSLRYIVKMIARSHHLHMSTKNTNTEVIVDLKDMFKKIFQTINEFMTNEKEDDNESKIDVLRNIPELCDDVLKVFTESEFSQDVKQMVTNLPKHLSSSYQKKKLSSLQNIVGSRLFGNTDGRAHLLPAILTYLSYLINKKHELASCLELLGKITTLLQHGNHRNSEEIFNNVSMLISSMLGPVLNVLLTIERKGQLTALTVSCLFGILKLMNERHFQLHVETFQNKNDLRDFLKKLTVAFKELLTMEIYPKDWFLLKTVGNNVMLSTIQYFSKVYIDNFLQGDNFQLQLWLNYFQLGVLFLKQPSLYLESFSTSKREKMISRYGDMRLIMAFEILDMWDLLGDKKKLFIPNLIGPFLEMSLVPEPELRKATIPVFYDMMKVEYFLGSSFKKVESEFIEKLELLSNQNKGDLEFQTMFNEIMTEKFNSCGNSTFQAEGLKSVNSITELLQRLLDYRETKDDEINAAQKMMCTVRLLEFYKELGRIDMYIRNIHKLVKLHLSCGNFTEAGFTLLLHASLLEWSDKELPAFLSYPIQKEEQRKEQIYLEIIEFFDKGKMWESGIRLCKELAVQYESGLFDYVKLSEILRRQAYFYDCIMQQIRPAPTYFRVSFFGRGFPHYLKDQVLIFRGLELETLAGFTARINLEFPSAEIMSNNAPPEASIVQGIGQHIQICTVTPVPGEIQMFENNLVNEKISCYYKFNEVEEFVFSRPFHKGEKDRSNEFKTLWLERTIHWTSRKFPSILKWSTIESVRKVELTPLENAIESIISKNKELIEIIDECQSDSSLNLNRLSMVLNGVIDANVNGGIANYQNAFLSSQYLFFHPEHEYTVQQLKNHLYDQTKIVQQGLEIHESFVSESLKPFHDKMFMMFTAMKASLETGESMEKILSRPNTLHISSSFNSDRNSQKVSPLSNRSPLKSSSLMIDFKKKQFKKSTSLQTMFRRESSAVDNNTEHLPMENISKKLSLGFLQPPLPPRKNTAVFPGVEDFLTEIPNNIPLPALKRLGLRDVESVSAPNLNHIEEEVGPSLPPKRYSILRENSSDGSVSSNTCIQHSTSSNSLNQQLSGFEINSEPIGKILVPQVDNNNTNDLIPRKTRSLTASVSENLNGDEDVFVNNVSLGSLYEEIKSELFVKNRHRHFSSQSDKAYNEVSKAFTSDDLACTATSDKPVLPFRVQNSTTISNDILNTPPLPAKLSKTRNGDGLTFL</sequence>
<comment type="subcellular location">
    <subcellularLocation>
        <location evidence="1">Cytoplasm</location>
    </subcellularLocation>
</comment>
<evidence type="ECO:0000313" key="13">
    <source>
        <dbReference type="RefSeq" id="XP_065667411.1"/>
    </source>
</evidence>
<dbReference type="InterPro" id="IPR046770">
    <property type="entry name" value="DOCKER_Lobe_B"/>
</dbReference>
<dbReference type="Pfam" id="PF16172">
    <property type="entry name" value="DOCK_N"/>
    <property type="match status" value="1"/>
</dbReference>
<dbReference type="GeneID" id="101241167"/>
<evidence type="ECO:0000256" key="4">
    <source>
        <dbReference type="ARBA" id="ARBA00022553"/>
    </source>
</evidence>
<reference evidence="13 14" key="1">
    <citation type="submission" date="2025-05" db="UniProtKB">
        <authorList>
            <consortium name="RefSeq"/>
        </authorList>
    </citation>
    <scope>IDENTIFICATION</scope>
</reference>
<keyword evidence="2 6" id="KW-0728">SH3 domain</keyword>
<feature type="domain" description="SH3" evidence="9">
    <location>
        <begin position="11"/>
        <end position="72"/>
    </location>
</feature>
<dbReference type="RefSeq" id="XP_065667411.1">
    <property type="nucleotide sequence ID" value="XM_065811339.1"/>
</dbReference>
<dbReference type="InterPro" id="IPR016024">
    <property type="entry name" value="ARM-type_fold"/>
</dbReference>
<dbReference type="Pfam" id="PF14429">
    <property type="entry name" value="DOCK-C2"/>
    <property type="match status" value="1"/>
</dbReference>
<dbReference type="Pfam" id="PF20422">
    <property type="entry name" value="DHR-2_Lobe_B"/>
    <property type="match status" value="1"/>
</dbReference>
<dbReference type="Gene3D" id="1.25.40.410">
    <property type="match status" value="1"/>
</dbReference>
<dbReference type="PROSITE" id="PS51650">
    <property type="entry name" value="C2_DOCK"/>
    <property type="match status" value="1"/>
</dbReference>
<keyword evidence="3" id="KW-0963">Cytoplasm</keyword>
<dbReference type="InterPro" id="IPR027007">
    <property type="entry name" value="C2_DOCK-type_domain"/>
</dbReference>
<dbReference type="InterPro" id="IPR001452">
    <property type="entry name" value="SH3_domain"/>
</dbReference>
<dbReference type="InterPro" id="IPR027357">
    <property type="entry name" value="DOCKER_dom"/>
</dbReference>
<dbReference type="InterPro" id="IPR035892">
    <property type="entry name" value="C2_domain_sf"/>
</dbReference>
<dbReference type="Gene3D" id="2.30.30.40">
    <property type="entry name" value="SH3 Domains"/>
    <property type="match status" value="1"/>
</dbReference>
<evidence type="ECO:0000313" key="12">
    <source>
        <dbReference type="Proteomes" id="UP001652625"/>
    </source>
</evidence>
<evidence type="ECO:0000256" key="6">
    <source>
        <dbReference type="PROSITE-ProRule" id="PRU00192"/>
    </source>
</evidence>
<evidence type="ECO:0000313" key="14">
    <source>
        <dbReference type="RefSeq" id="XP_065667412.1"/>
    </source>
</evidence>
<comment type="similarity">
    <text evidence="7">Belongs to the DOCK family.</text>
</comment>
<evidence type="ECO:0000256" key="5">
    <source>
        <dbReference type="ARBA" id="ARBA00022658"/>
    </source>
</evidence>
<feature type="domain" description="DOCKER" evidence="11">
    <location>
        <begin position="1210"/>
        <end position="1617"/>
    </location>
</feature>
<dbReference type="InterPro" id="IPR036028">
    <property type="entry name" value="SH3-like_dom_sf"/>
</dbReference>
<dbReference type="Gene3D" id="2.60.40.150">
    <property type="entry name" value="C2 domain"/>
    <property type="match status" value="1"/>
</dbReference>
<dbReference type="InterPro" id="IPR046773">
    <property type="entry name" value="DOCKER_Lobe_C"/>
</dbReference>
<dbReference type="PANTHER" id="PTHR45653:SF12">
    <property type="entry name" value="SPONGE, ISOFORM E"/>
    <property type="match status" value="1"/>
</dbReference>
<evidence type="ECO:0000259" key="10">
    <source>
        <dbReference type="PROSITE" id="PS51650"/>
    </source>
</evidence>
<dbReference type="Proteomes" id="UP001652625">
    <property type="component" value="Chromosome 12"/>
</dbReference>
<dbReference type="InterPro" id="IPR026791">
    <property type="entry name" value="DOCK"/>
</dbReference>
<dbReference type="Gene3D" id="1.20.58.740">
    <property type="match status" value="1"/>
</dbReference>
<dbReference type="SMART" id="SM00326">
    <property type="entry name" value="SH3"/>
    <property type="match status" value="1"/>
</dbReference>
<dbReference type="Pfam" id="PF20421">
    <property type="entry name" value="DHR-2_Lobe_C"/>
    <property type="match status" value="1"/>
</dbReference>
<protein>
    <submittedName>
        <fullName evidence="13 14">Dedicator of cytokinesis protein 3 isoform X3</fullName>
    </submittedName>
</protein>
<dbReference type="Pfam" id="PF23554">
    <property type="entry name" value="TPR_DOCK"/>
    <property type="match status" value="1"/>
</dbReference>
<keyword evidence="12" id="KW-1185">Reference proteome</keyword>
<evidence type="ECO:0000256" key="1">
    <source>
        <dbReference type="ARBA" id="ARBA00004496"/>
    </source>
</evidence>
<accession>A0ABM4CZM1</accession>
<evidence type="ECO:0000256" key="2">
    <source>
        <dbReference type="ARBA" id="ARBA00022443"/>
    </source>
</evidence>
<dbReference type="InterPro" id="IPR043162">
    <property type="entry name" value="DOCK_C_lobe_C"/>
</dbReference>
<dbReference type="RefSeq" id="XP_065667412.1">
    <property type="nucleotide sequence ID" value="XM_065811340.1"/>
</dbReference>
<dbReference type="PANTHER" id="PTHR45653">
    <property type="entry name" value="DEDICATOR OF CYTOKINESIS"/>
    <property type="match status" value="1"/>
</dbReference>
<keyword evidence="5" id="KW-0344">Guanine-nucleotide releasing factor</keyword>
<dbReference type="InterPro" id="IPR032376">
    <property type="entry name" value="DOCK_N"/>
</dbReference>
<dbReference type="CDD" id="cd11872">
    <property type="entry name" value="SH3_DOCK_AB"/>
    <property type="match status" value="1"/>
</dbReference>
<dbReference type="PROSITE" id="PS51651">
    <property type="entry name" value="DOCKER"/>
    <property type="match status" value="1"/>
</dbReference>
<evidence type="ECO:0000259" key="11">
    <source>
        <dbReference type="PROSITE" id="PS51651"/>
    </source>
</evidence>
<name>A0ABM4CZM1_HYDVU</name>
<gene>
    <name evidence="13 14" type="primary">LOC101241167</name>
</gene>
<dbReference type="InterPro" id="IPR056372">
    <property type="entry name" value="TPR_DOCK"/>
</dbReference>
<dbReference type="InterPro" id="IPR042455">
    <property type="entry name" value="DOCK_N_sub1"/>
</dbReference>
<organism evidence="12 14">
    <name type="scientific">Hydra vulgaris</name>
    <name type="common">Hydra</name>
    <name type="synonym">Hydra attenuata</name>
    <dbReference type="NCBI Taxonomy" id="6087"/>
    <lineage>
        <taxon>Eukaryota</taxon>
        <taxon>Metazoa</taxon>
        <taxon>Cnidaria</taxon>
        <taxon>Hydrozoa</taxon>
        <taxon>Hydroidolina</taxon>
        <taxon>Anthoathecata</taxon>
        <taxon>Aplanulata</taxon>
        <taxon>Hydridae</taxon>
        <taxon>Hydra</taxon>
    </lineage>
</organism>
<evidence type="ECO:0000256" key="3">
    <source>
        <dbReference type="ARBA" id="ARBA00022490"/>
    </source>
</evidence>
<evidence type="ECO:0000256" key="7">
    <source>
        <dbReference type="PROSITE-ProRule" id="PRU00983"/>
    </source>
</evidence>
<dbReference type="SUPFAM" id="SSF50044">
    <property type="entry name" value="SH3-domain"/>
    <property type="match status" value="1"/>
</dbReference>
<proteinExistence type="inferred from homology"/>
<dbReference type="Pfam" id="PF06920">
    <property type="entry name" value="DHR-2_Lobe_A"/>
    <property type="match status" value="1"/>
</dbReference>
<dbReference type="PROSITE" id="PS50002">
    <property type="entry name" value="SH3"/>
    <property type="match status" value="1"/>
</dbReference>